<keyword evidence="2" id="KW-1185">Reference proteome</keyword>
<reference evidence="2" key="2">
    <citation type="journal article" date="2007" name="PLoS Biol.">
        <title>Survey sequencing and comparative analysis of the elephant shark (Callorhinchus milii) genome.</title>
        <authorList>
            <person name="Venkatesh B."/>
            <person name="Kirkness E.F."/>
            <person name="Loh Y.H."/>
            <person name="Halpern A.L."/>
            <person name="Lee A.P."/>
            <person name="Johnson J."/>
            <person name="Dandona N."/>
            <person name="Viswanathan L.D."/>
            <person name="Tay A."/>
            <person name="Venter J.C."/>
            <person name="Strausberg R.L."/>
            <person name="Brenner S."/>
        </authorList>
    </citation>
    <scope>NUCLEOTIDE SEQUENCE [LARGE SCALE GENOMIC DNA]</scope>
</reference>
<dbReference type="Proteomes" id="UP000314986">
    <property type="component" value="Unassembled WGS sequence"/>
</dbReference>
<dbReference type="InParanoid" id="A0A4W3HPC0"/>
<proteinExistence type="predicted"/>
<dbReference type="AlphaFoldDB" id="A0A4W3HPC0"/>
<reference evidence="2" key="3">
    <citation type="journal article" date="2014" name="Nature">
        <title>Elephant shark genome provides unique insights into gnathostome evolution.</title>
        <authorList>
            <consortium name="International Elephant Shark Genome Sequencing Consortium"/>
            <person name="Venkatesh B."/>
            <person name="Lee A.P."/>
            <person name="Ravi V."/>
            <person name="Maurya A.K."/>
            <person name="Lian M.M."/>
            <person name="Swann J.B."/>
            <person name="Ohta Y."/>
            <person name="Flajnik M.F."/>
            <person name="Sutoh Y."/>
            <person name="Kasahara M."/>
            <person name="Hoon S."/>
            <person name="Gangu V."/>
            <person name="Roy S.W."/>
            <person name="Irimia M."/>
            <person name="Korzh V."/>
            <person name="Kondrychyn I."/>
            <person name="Lim Z.W."/>
            <person name="Tay B.H."/>
            <person name="Tohari S."/>
            <person name="Kong K.W."/>
            <person name="Ho S."/>
            <person name="Lorente-Galdos B."/>
            <person name="Quilez J."/>
            <person name="Marques-Bonet T."/>
            <person name="Raney B.J."/>
            <person name="Ingham P.W."/>
            <person name="Tay A."/>
            <person name="Hillier L.W."/>
            <person name="Minx P."/>
            <person name="Boehm T."/>
            <person name="Wilson R.K."/>
            <person name="Brenner S."/>
            <person name="Warren W.C."/>
        </authorList>
    </citation>
    <scope>NUCLEOTIDE SEQUENCE [LARGE SCALE GENOMIC DNA]</scope>
</reference>
<reference evidence="1" key="5">
    <citation type="submission" date="2025-09" db="UniProtKB">
        <authorList>
            <consortium name="Ensembl"/>
        </authorList>
    </citation>
    <scope>IDENTIFICATION</scope>
</reference>
<evidence type="ECO:0000313" key="2">
    <source>
        <dbReference type="Proteomes" id="UP000314986"/>
    </source>
</evidence>
<organism evidence="1 2">
    <name type="scientific">Callorhinchus milii</name>
    <name type="common">Ghost shark</name>
    <dbReference type="NCBI Taxonomy" id="7868"/>
    <lineage>
        <taxon>Eukaryota</taxon>
        <taxon>Metazoa</taxon>
        <taxon>Chordata</taxon>
        <taxon>Craniata</taxon>
        <taxon>Vertebrata</taxon>
        <taxon>Chondrichthyes</taxon>
        <taxon>Holocephali</taxon>
        <taxon>Chimaeriformes</taxon>
        <taxon>Callorhinchidae</taxon>
        <taxon>Callorhinchus</taxon>
    </lineage>
</organism>
<sequence length="74" mass="8348">QSGEQCHGMLNLHLNRQMGWDHDLAAHSKDGNFDIPRLLAQVPSWNLNAQPSDLEVRVQSTEPNSHSGIKVHRK</sequence>
<reference evidence="2" key="1">
    <citation type="journal article" date="2006" name="Science">
        <title>Ancient noncoding elements conserved in the human genome.</title>
        <authorList>
            <person name="Venkatesh B."/>
            <person name="Kirkness E.F."/>
            <person name="Loh Y.H."/>
            <person name="Halpern A.L."/>
            <person name="Lee A.P."/>
            <person name="Johnson J."/>
            <person name="Dandona N."/>
            <person name="Viswanathan L.D."/>
            <person name="Tay A."/>
            <person name="Venter J.C."/>
            <person name="Strausberg R.L."/>
            <person name="Brenner S."/>
        </authorList>
    </citation>
    <scope>NUCLEOTIDE SEQUENCE [LARGE SCALE GENOMIC DNA]</scope>
</reference>
<name>A0A4W3HPC0_CALMI</name>
<protein>
    <submittedName>
        <fullName evidence="1">Uncharacterized protein</fullName>
    </submittedName>
</protein>
<accession>A0A4W3HPC0</accession>
<reference evidence="1" key="4">
    <citation type="submission" date="2025-08" db="UniProtKB">
        <authorList>
            <consortium name="Ensembl"/>
        </authorList>
    </citation>
    <scope>IDENTIFICATION</scope>
</reference>
<dbReference type="Ensembl" id="ENSCMIT00000017456.1">
    <property type="protein sequence ID" value="ENSCMIP00000017120.1"/>
    <property type="gene ID" value="ENSCMIG00000008188.1"/>
</dbReference>
<evidence type="ECO:0000313" key="1">
    <source>
        <dbReference type="Ensembl" id="ENSCMIP00000017120.1"/>
    </source>
</evidence>